<evidence type="ECO:0000313" key="2">
    <source>
        <dbReference type="Proteomes" id="UP000504603"/>
    </source>
</evidence>
<sequence length="1054" mass="123375">MEEIFGVIDGRFRVSIVDSTMMSIVHRAMDKAHGRVKSREGVLERLHEISKFYELSVMQLDGCIMFVQEETDSHNPESGHEEVLAGLAEIRNRLQRRLYESELAILQKDRELRDRFESESKLRQALEITERELVSSQEDLEIERTRSAGSSNLSHQSGEDDNRDGEFCELKDSVDRQVWKIREKLEVDDYEPEENKRNHCMNDVKVEEVGSDIDMLKETLDMAFGKMQSAIFYSEMGPIEQQIKSSIENDIISINLRGFVRDSQEDLEAEVRRKEKQQISVSLNEHWTDLMNEVTGLCEDLKPLIIRQNETQPQDGEECDISDFGSRSPKREKNSAEYGININEKELEDEGSHDVAKMIENHESVISEKSAEAEEQIRLRQEILGLSSRRGGNPVSLESRIQRVLEKQENIIILNAKVNKIFGQHGDVNEEDIPLERKEQIFTETDRQKSDVDTLTDVWGKMHKLQDEEITGQIRNQISMLMQEREEKEFQNIMMEEIYITIFKGLIERFGNNLRSWELEIQISDGICRDFIRNMFNQQNEAMESYKIEVHIKDDIYYGICRDFIRDVFDQQNETMESYKIEAHIKDDIYYGICRDFIRDVFDQQNETIESYKVEAHIKDDIYYDICRDFIKNVFDHQNETMENYKIDAHIKDDIYYGICRDFIKNVFDQQNETMESYKIEAHIKDDMYYGICRDFIKNVFDQQNETMESYKIDTHIKDNIYYGICTNFIKDVFDQHNETMESYKIEAHVKDDIYYVVLNEAMKGYCSTYDLRVARKTENVKDEDLYLEGLTSDNDLSQCSECEIRSEIYGIPFAVMLNEWQKSIGEHTTESLLKEEVSWFVFGETIKSITYKANQCPDSRITIEEDVCSVFYREMVREWEEKIEACNLENSIREEICYAVLIQAEREVRNRYKRADVPIQDSDAAEKPPSRKRRDKGFSSLESLVQKLDLLSEGIDVDENLVLSASFEIKDYNSNLKLVVFECGFDESKTTFVESKVIECILASLSNKLEKTMEQINNNKLILRKLKSSLETIVSQPEKDCLISPVQENILSA</sequence>
<evidence type="ECO:0000256" key="1">
    <source>
        <dbReference type="SAM" id="MobiDB-lite"/>
    </source>
</evidence>
<keyword evidence="2" id="KW-1185">Reference proteome</keyword>
<feature type="compositionally biased region" description="Polar residues" evidence="1">
    <location>
        <begin position="147"/>
        <end position="156"/>
    </location>
</feature>
<reference evidence="3" key="1">
    <citation type="submission" date="2025-08" db="UniProtKB">
        <authorList>
            <consortium name="RefSeq"/>
        </authorList>
    </citation>
    <scope>IDENTIFICATION</scope>
    <source>
        <strain evidence="3">OHB3-1</strain>
    </source>
</reference>
<dbReference type="OrthoDB" id="1868826at2759"/>
<protein>
    <submittedName>
        <fullName evidence="3">Uncharacterized protein LOC111010182</fullName>
    </submittedName>
</protein>
<dbReference type="RefSeq" id="XP_022139213.1">
    <property type="nucleotide sequence ID" value="XM_022283521.1"/>
</dbReference>
<dbReference type="KEGG" id="mcha:111010182"/>
<accession>A0A6J1CF63</accession>
<organism evidence="2 3">
    <name type="scientific">Momordica charantia</name>
    <name type="common">Bitter gourd</name>
    <name type="synonym">Balsam pear</name>
    <dbReference type="NCBI Taxonomy" id="3673"/>
    <lineage>
        <taxon>Eukaryota</taxon>
        <taxon>Viridiplantae</taxon>
        <taxon>Streptophyta</taxon>
        <taxon>Embryophyta</taxon>
        <taxon>Tracheophyta</taxon>
        <taxon>Spermatophyta</taxon>
        <taxon>Magnoliopsida</taxon>
        <taxon>eudicotyledons</taxon>
        <taxon>Gunneridae</taxon>
        <taxon>Pentapetalae</taxon>
        <taxon>rosids</taxon>
        <taxon>fabids</taxon>
        <taxon>Cucurbitales</taxon>
        <taxon>Cucurbitaceae</taxon>
        <taxon>Momordiceae</taxon>
        <taxon>Momordica</taxon>
    </lineage>
</organism>
<dbReference type="AlphaFoldDB" id="A0A6J1CF63"/>
<dbReference type="PANTHER" id="PTHR33883:SF7">
    <property type="entry name" value="OS04G0521600 PROTEIN"/>
    <property type="match status" value="1"/>
</dbReference>
<dbReference type="GeneID" id="111010182"/>
<evidence type="ECO:0000313" key="3">
    <source>
        <dbReference type="RefSeq" id="XP_022139213.1"/>
    </source>
</evidence>
<dbReference type="PANTHER" id="PTHR33883">
    <property type="entry name" value="WPP DOMAIN-ASSOCIATED PROTEIN"/>
    <property type="match status" value="1"/>
</dbReference>
<dbReference type="Proteomes" id="UP000504603">
    <property type="component" value="Unplaced"/>
</dbReference>
<feature type="region of interest" description="Disordered" evidence="1">
    <location>
        <begin position="139"/>
        <end position="166"/>
    </location>
</feature>
<dbReference type="InterPro" id="IPR037490">
    <property type="entry name" value="WAP"/>
</dbReference>
<proteinExistence type="predicted"/>
<feature type="compositionally biased region" description="Basic and acidic residues" evidence="1">
    <location>
        <begin position="157"/>
        <end position="166"/>
    </location>
</feature>
<gene>
    <name evidence="3" type="primary">LOC111010182</name>
</gene>
<feature type="region of interest" description="Disordered" evidence="1">
    <location>
        <begin position="309"/>
        <end position="341"/>
    </location>
</feature>
<name>A0A6J1CF63_MOMCH</name>